<gene>
    <name evidence="1" type="ORF">HJO_09494</name>
</gene>
<dbReference type="Pfam" id="PF09932">
    <property type="entry name" value="DUF2164"/>
    <property type="match status" value="1"/>
</dbReference>
<evidence type="ECO:0008006" key="3">
    <source>
        <dbReference type="Google" id="ProtNLM"/>
    </source>
</evidence>
<comment type="caution">
    <text evidence="1">The sequence shown here is derived from an EMBL/GenBank/DDBJ whole genome shotgun (WGS) entry which is preliminary data.</text>
</comment>
<dbReference type="RefSeq" id="WP_035616497.1">
    <property type="nucleotide sequence ID" value="NZ_ARYK01000004.1"/>
</dbReference>
<dbReference type="Proteomes" id="UP000025171">
    <property type="component" value="Unassembled WGS sequence"/>
</dbReference>
<reference evidence="1 2" key="1">
    <citation type="journal article" date="2014" name="Antonie Van Leeuwenhoek">
        <title>Hyphomonas beringensis sp. nov. and Hyphomonas chukchiensis sp. nov., isolated from surface seawater of the Bering Sea and Chukchi Sea.</title>
        <authorList>
            <person name="Li C."/>
            <person name="Lai Q."/>
            <person name="Li G."/>
            <person name="Dong C."/>
            <person name="Wang J."/>
            <person name="Liao Y."/>
            <person name="Shao Z."/>
        </authorList>
    </citation>
    <scope>NUCLEOTIDE SEQUENCE [LARGE SCALE GENOMIC DNA]</scope>
    <source>
        <strain evidence="1 2">MHS-2</strain>
    </source>
</reference>
<dbReference type="AlphaFoldDB" id="A0A059FP65"/>
<dbReference type="OrthoDB" id="6629495at2"/>
<dbReference type="InterPro" id="IPR018680">
    <property type="entry name" value="DUF2164"/>
</dbReference>
<name>A0A059FP65_9PROT</name>
<accession>A0A059FP65</accession>
<evidence type="ECO:0000313" key="1">
    <source>
        <dbReference type="EMBL" id="KCZ92258.1"/>
    </source>
</evidence>
<dbReference type="EMBL" id="ARYK01000004">
    <property type="protein sequence ID" value="KCZ92258.1"/>
    <property type="molecule type" value="Genomic_DNA"/>
</dbReference>
<evidence type="ECO:0000313" key="2">
    <source>
        <dbReference type="Proteomes" id="UP000025171"/>
    </source>
</evidence>
<proteinExistence type="predicted"/>
<organism evidence="1 2">
    <name type="scientific">Hyphomonas johnsonii MHS-2</name>
    <dbReference type="NCBI Taxonomy" id="1280950"/>
    <lineage>
        <taxon>Bacteria</taxon>
        <taxon>Pseudomonadati</taxon>
        <taxon>Pseudomonadota</taxon>
        <taxon>Alphaproteobacteria</taxon>
        <taxon>Hyphomonadales</taxon>
        <taxon>Hyphomonadaceae</taxon>
        <taxon>Hyphomonas</taxon>
    </lineage>
</organism>
<protein>
    <recommendedName>
        <fullName evidence="3">DUF2164 domain-containing protein</fullName>
    </recommendedName>
</protein>
<dbReference type="eggNOG" id="COG5460">
    <property type="taxonomic scope" value="Bacteria"/>
</dbReference>
<sequence>MKDVTLSPERRSGLARLVQQKFRTEFDEELSGFRAEEIIDLMLKTMGPAVYNQAVQDVRAHLQGKLDDLDGEVWVDEDV</sequence>
<dbReference type="STRING" id="1280950.HJO_09494"/>
<dbReference type="PATRIC" id="fig|1280950.3.peg.1899"/>
<keyword evidence="2" id="KW-1185">Reference proteome</keyword>